<dbReference type="InterPro" id="IPR000223">
    <property type="entry name" value="Pept_S26A_signal_pept_1"/>
</dbReference>
<dbReference type="PANTHER" id="PTHR43390:SF1">
    <property type="entry name" value="CHLOROPLAST PROCESSING PEPTIDASE"/>
    <property type="match status" value="1"/>
</dbReference>
<dbReference type="PROSITE" id="PS00761">
    <property type="entry name" value="SPASE_I_3"/>
    <property type="match status" value="1"/>
</dbReference>
<evidence type="ECO:0000259" key="8">
    <source>
        <dbReference type="Pfam" id="PF10502"/>
    </source>
</evidence>
<dbReference type="InterPro" id="IPR019758">
    <property type="entry name" value="Pept_S26A_signal_pept_1_CS"/>
</dbReference>
<feature type="active site" evidence="6">
    <location>
        <position position="98"/>
    </location>
</feature>
<sequence>MTDEKKKPGFWSPENLRSLFFLILLVLCFRWSIASPYHVPTASMEPTIKVGDRLLAFKLSYGLKIPFTDISVIEWGEPERGDIIVFRYPKDTQIDYVKRVVGKAGDRIRVENNRIFINGKAQEKTDHNHDRDILADIDDNPEIKNLFRENLDGIEHWVLQDKPGPFDVFPSRFPSDGEFTVPEGSLFVMGDNRDNSTDSRAWGVVPLSYVRGKALFVIWSMFSEDGEFLPNFRFQRFGHGLQ</sequence>
<evidence type="ECO:0000313" key="10">
    <source>
        <dbReference type="Proteomes" id="UP000192907"/>
    </source>
</evidence>
<keyword evidence="5 7" id="KW-0378">Hydrolase</keyword>
<feature type="active site" evidence="6">
    <location>
        <position position="43"/>
    </location>
</feature>
<reference evidence="10" key="1">
    <citation type="submission" date="2017-04" db="EMBL/GenBank/DDBJ databases">
        <authorList>
            <person name="Varghese N."/>
            <person name="Submissions S."/>
        </authorList>
    </citation>
    <scope>NUCLEOTIDE SEQUENCE [LARGE SCALE GENOMIC DNA]</scope>
    <source>
        <strain evidence="10">RKEM611</strain>
    </source>
</reference>
<organism evidence="9 10">
    <name type="scientific">Pseudobacteriovorax antillogorgiicola</name>
    <dbReference type="NCBI Taxonomy" id="1513793"/>
    <lineage>
        <taxon>Bacteria</taxon>
        <taxon>Pseudomonadati</taxon>
        <taxon>Bdellovibrionota</taxon>
        <taxon>Oligoflexia</taxon>
        <taxon>Oligoflexales</taxon>
        <taxon>Pseudobacteriovoracaceae</taxon>
        <taxon>Pseudobacteriovorax</taxon>
    </lineage>
</organism>
<dbReference type="Proteomes" id="UP000192907">
    <property type="component" value="Unassembled WGS sequence"/>
</dbReference>
<evidence type="ECO:0000256" key="3">
    <source>
        <dbReference type="ARBA" id="ARBA00013208"/>
    </source>
</evidence>
<dbReference type="Gene3D" id="2.10.109.10">
    <property type="entry name" value="Umud Fragment, subunit A"/>
    <property type="match status" value="1"/>
</dbReference>
<dbReference type="EC" id="3.4.21.89" evidence="3 7"/>
<name>A0A1Y6BUV1_9BACT</name>
<evidence type="ECO:0000256" key="7">
    <source>
        <dbReference type="RuleBase" id="RU362042"/>
    </source>
</evidence>
<evidence type="ECO:0000256" key="1">
    <source>
        <dbReference type="ARBA" id="ARBA00000677"/>
    </source>
</evidence>
<dbReference type="STRING" id="1513793.SAMN06296036_107186"/>
<dbReference type="PRINTS" id="PR00727">
    <property type="entry name" value="LEADERPTASE"/>
</dbReference>
<comment type="similarity">
    <text evidence="2 7">Belongs to the peptidase S26 family.</text>
</comment>
<evidence type="ECO:0000256" key="4">
    <source>
        <dbReference type="ARBA" id="ARBA00019232"/>
    </source>
</evidence>
<dbReference type="RefSeq" id="WP_132318307.1">
    <property type="nucleotide sequence ID" value="NZ_FWZT01000007.1"/>
</dbReference>
<comment type="catalytic activity">
    <reaction evidence="1 7">
        <text>Cleavage of hydrophobic, N-terminal signal or leader sequences from secreted and periplasmic proteins.</text>
        <dbReference type="EC" id="3.4.21.89"/>
    </reaction>
</comment>
<evidence type="ECO:0000256" key="6">
    <source>
        <dbReference type="PIRSR" id="PIRSR600223-1"/>
    </source>
</evidence>
<comment type="subcellular location">
    <subcellularLocation>
        <location evidence="7">Membrane</location>
        <topology evidence="7">Single-pass type II membrane protein</topology>
    </subcellularLocation>
</comment>
<proteinExistence type="inferred from homology"/>
<dbReference type="GO" id="GO:0006465">
    <property type="term" value="P:signal peptide processing"/>
    <property type="evidence" value="ECO:0007669"/>
    <property type="project" value="InterPro"/>
</dbReference>
<dbReference type="OrthoDB" id="150137at2"/>
<evidence type="ECO:0000256" key="2">
    <source>
        <dbReference type="ARBA" id="ARBA00009370"/>
    </source>
</evidence>
<dbReference type="GO" id="GO:0009003">
    <property type="term" value="F:signal peptidase activity"/>
    <property type="evidence" value="ECO:0007669"/>
    <property type="project" value="UniProtKB-EC"/>
</dbReference>
<evidence type="ECO:0000256" key="5">
    <source>
        <dbReference type="ARBA" id="ARBA00022801"/>
    </source>
</evidence>
<gene>
    <name evidence="9" type="ORF">SAMN06296036_107186</name>
</gene>
<dbReference type="InterPro" id="IPR019533">
    <property type="entry name" value="Peptidase_S26"/>
</dbReference>
<dbReference type="InterPro" id="IPR036286">
    <property type="entry name" value="LexA/Signal_pep-like_sf"/>
</dbReference>
<keyword evidence="10" id="KW-1185">Reference proteome</keyword>
<feature type="domain" description="Peptidase S26" evidence="8">
    <location>
        <begin position="16"/>
        <end position="219"/>
    </location>
</feature>
<protein>
    <recommendedName>
        <fullName evidence="4 7">Signal peptidase I</fullName>
        <ecNumber evidence="3 7">3.4.21.89</ecNumber>
    </recommendedName>
</protein>
<dbReference type="SUPFAM" id="SSF51306">
    <property type="entry name" value="LexA/Signal peptidase"/>
    <property type="match status" value="1"/>
</dbReference>
<dbReference type="GO" id="GO:0004252">
    <property type="term" value="F:serine-type endopeptidase activity"/>
    <property type="evidence" value="ECO:0007669"/>
    <property type="project" value="InterPro"/>
</dbReference>
<dbReference type="PANTHER" id="PTHR43390">
    <property type="entry name" value="SIGNAL PEPTIDASE I"/>
    <property type="match status" value="1"/>
</dbReference>
<evidence type="ECO:0000313" key="9">
    <source>
        <dbReference type="EMBL" id="SMF22387.1"/>
    </source>
</evidence>
<dbReference type="EMBL" id="FWZT01000007">
    <property type="protein sequence ID" value="SMF22387.1"/>
    <property type="molecule type" value="Genomic_DNA"/>
</dbReference>
<dbReference type="GO" id="GO:0016020">
    <property type="term" value="C:membrane"/>
    <property type="evidence" value="ECO:0007669"/>
    <property type="project" value="UniProtKB-SubCell"/>
</dbReference>
<dbReference type="Pfam" id="PF10502">
    <property type="entry name" value="Peptidase_S26"/>
    <property type="match status" value="1"/>
</dbReference>
<keyword evidence="7" id="KW-0645">Protease</keyword>
<dbReference type="CDD" id="cd06530">
    <property type="entry name" value="S26_SPase_I"/>
    <property type="match status" value="1"/>
</dbReference>
<dbReference type="AlphaFoldDB" id="A0A1Y6BUV1"/>
<dbReference type="NCBIfam" id="TIGR02227">
    <property type="entry name" value="sigpep_I_bact"/>
    <property type="match status" value="1"/>
</dbReference>
<accession>A0A1Y6BUV1</accession>